<organism evidence="2 3">
    <name type="scientific">Exocentrus adspersus</name>
    <dbReference type="NCBI Taxonomy" id="1586481"/>
    <lineage>
        <taxon>Eukaryota</taxon>
        <taxon>Metazoa</taxon>
        <taxon>Ecdysozoa</taxon>
        <taxon>Arthropoda</taxon>
        <taxon>Hexapoda</taxon>
        <taxon>Insecta</taxon>
        <taxon>Pterygota</taxon>
        <taxon>Neoptera</taxon>
        <taxon>Endopterygota</taxon>
        <taxon>Coleoptera</taxon>
        <taxon>Polyphaga</taxon>
        <taxon>Cucujiformia</taxon>
        <taxon>Chrysomeloidea</taxon>
        <taxon>Cerambycidae</taxon>
        <taxon>Lamiinae</taxon>
        <taxon>Acanthocinini</taxon>
        <taxon>Exocentrus</taxon>
    </lineage>
</organism>
<sequence>MYSGSDSTESQKYPQWALNPSAYQNMANDQVDWAALAQQWIIMKEAGPPPIPGEQPVRLNNKPPKNSPDEAGEAPMEMENDKEVPPTWNVTEPPPPPGAEAWNWNAQNQTWNWNNSWIPPSGVPPPAPTIGPLKSALLPTPNSGYGAPPESSSDNAVPFGGYNTSTNSDYNNTNYWTGSNNHKHIKPHNKRYSKVNVPIRAAAPVPSVSVPMPLETAAPPPLDAAKRKQLPAWIREGLEKMEKDKLKQLEKEREKQARDEVVQQNKQNEKETMEILKSTMKERQKSKFESDGENSDSEKEVRRRAVTPDPIPLSQDELMLKVRRTMTEILLNVTSRQIESICKEEHQRFLKKYKASDHRSSAPSGANISARLGLGMYGGGSGSSSEEEDDDYQRSDKDSDSELKDTIKRKMTEFQKIEQKIEEKLEEAERRKTGSVSRSSSPESMDNDSQVDARAQGRKHHPEEKPSPRPRTFHDKSRARSFSSSSAGSEYSNNRSKNSRRSSSSDSNNAHKRSKKKNRSRSRSRSADKKHQTPGLAETRTPLERSPRGGRILGREGRGLPRIGNLRGRGLGVGRDPGYETGDPVPGTEAGQEVGILKGPGPGRRADDPEGEGPGRRVAAGVGEISL</sequence>
<feature type="compositionally biased region" description="Basic and acidic residues" evidence="1">
    <location>
        <begin position="461"/>
        <end position="478"/>
    </location>
</feature>
<dbReference type="Proteomes" id="UP001159042">
    <property type="component" value="Unassembled WGS sequence"/>
</dbReference>
<proteinExistence type="predicted"/>
<evidence type="ECO:0000313" key="3">
    <source>
        <dbReference type="Proteomes" id="UP001159042"/>
    </source>
</evidence>
<feature type="region of interest" description="Disordered" evidence="1">
    <location>
        <begin position="245"/>
        <end position="316"/>
    </location>
</feature>
<dbReference type="PANTHER" id="PTHR31518">
    <property type="entry name" value="ARGININE/SERINE-RICH PROTEIN PNISR"/>
    <property type="match status" value="1"/>
</dbReference>
<feature type="region of interest" description="Disordered" evidence="1">
    <location>
        <begin position="352"/>
        <end position="627"/>
    </location>
</feature>
<feature type="compositionally biased region" description="Basic and acidic residues" evidence="1">
    <location>
        <begin position="392"/>
        <end position="432"/>
    </location>
</feature>
<feature type="region of interest" description="Disordered" evidence="1">
    <location>
        <begin position="46"/>
        <end position="164"/>
    </location>
</feature>
<accession>A0AAV8VYP2</accession>
<feature type="compositionally biased region" description="Basic residues" evidence="1">
    <location>
        <begin position="510"/>
        <end position="524"/>
    </location>
</feature>
<dbReference type="EMBL" id="JANEYG010000021">
    <property type="protein sequence ID" value="KAJ8918996.1"/>
    <property type="molecule type" value="Genomic_DNA"/>
</dbReference>
<keyword evidence="3" id="KW-1185">Reference proteome</keyword>
<gene>
    <name evidence="2" type="ORF">NQ315_016900</name>
</gene>
<reference evidence="2 3" key="1">
    <citation type="journal article" date="2023" name="Insect Mol. Biol.">
        <title>Genome sequencing provides insights into the evolution of gene families encoding plant cell wall-degrading enzymes in longhorned beetles.</title>
        <authorList>
            <person name="Shin N.R."/>
            <person name="Okamura Y."/>
            <person name="Kirsch R."/>
            <person name="Pauchet Y."/>
        </authorList>
    </citation>
    <scope>NUCLEOTIDE SEQUENCE [LARGE SCALE GENOMIC DNA]</scope>
    <source>
        <strain evidence="2">EAD_L_NR</strain>
    </source>
</reference>
<feature type="compositionally biased region" description="Basic and acidic residues" evidence="1">
    <location>
        <begin position="541"/>
        <end position="559"/>
    </location>
</feature>
<feature type="compositionally biased region" description="Low complexity" evidence="1">
    <location>
        <begin position="101"/>
        <end position="115"/>
    </location>
</feature>
<dbReference type="AlphaFoldDB" id="A0AAV8VYP2"/>
<evidence type="ECO:0000256" key="1">
    <source>
        <dbReference type="SAM" id="MobiDB-lite"/>
    </source>
</evidence>
<name>A0AAV8VYP2_9CUCU</name>
<feature type="compositionally biased region" description="Basic and acidic residues" evidence="1">
    <location>
        <begin position="245"/>
        <end position="303"/>
    </location>
</feature>
<dbReference type="InterPro" id="IPR031937">
    <property type="entry name" value="PNISR"/>
</dbReference>
<feature type="compositionally biased region" description="Low complexity" evidence="1">
    <location>
        <begin position="480"/>
        <end position="508"/>
    </location>
</feature>
<protein>
    <recommendedName>
        <fullName evidence="4">Arginine/serine-rich protein PNISR</fullName>
    </recommendedName>
</protein>
<evidence type="ECO:0000313" key="2">
    <source>
        <dbReference type="EMBL" id="KAJ8918996.1"/>
    </source>
</evidence>
<comment type="caution">
    <text evidence="2">The sequence shown here is derived from an EMBL/GenBank/DDBJ whole genome shotgun (WGS) entry which is preliminary data.</text>
</comment>
<evidence type="ECO:0008006" key="4">
    <source>
        <dbReference type="Google" id="ProtNLM"/>
    </source>
</evidence>
<dbReference type="Pfam" id="PF15996">
    <property type="entry name" value="PNISR"/>
    <property type="match status" value="2"/>
</dbReference>
<feature type="compositionally biased region" description="Polar residues" evidence="1">
    <location>
        <begin position="434"/>
        <end position="450"/>
    </location>
</feature>